<dbReference type="Proteomes" id="UP000219439">
    <property type="component" value="Unassembled WGS sequence"/>
</dbReference>
<dbReference type="SUPFAM" id="SSF82185">
    <property type="entry name" value="Histone H3 K4-specific methyltransferase SET7/9 N-terminal domain"/>
    <property type="match status" value="2"/>
</dbReference>
<dbReference type="OrthoDB" id="7159040at2"/>
<evidence type="ECO:0000313" key="3">
    <source>
        <dbReference type="EMBL" id="SNZ21046.1"/>
    </source>
</evidence>
<dbReference type="InterPro" id="IPR003409">
    <property type="entry name" value="MORN"/>
</dbReference>
<name>A0A285PLQ7_9HYPH</name>
<proteinExistence type="predicted"/>
<evidence type="ECO:0000256" key="1">
    <source>
        <dbReference type="ARBA" id="ARBA00022737"/>
    </source>
</evidence>
<accession>A0A285PLQ7</accession>
<dbReference type="AlphaFoldDB" id="A0A285PLQ7"/>
<dbReference type="PANTHER" id="PTHR43215:SF14">
    <property type="entry name" value="RADIAL SPOKE HEAD 1 HOMOLOG"/>
    <property type="match status" value="1"/>
</dbReference>
<organism evidence="3 4">
    <name type="scientific">Cohaesibacter gelatinilyticus</name>
    <dbReference type="NCBI Taxonomy" id="372072"/>
    <lineage>
        <taxon>Bacteria</taxon>
        <taxon>Pseudomonadati</taxon>
        <taxon>Pseudomonadota</taxon>
        <taxon>Alphaproteobacteria</taxon>
        <taxon>Hyphomicrobiales</taxon>
        <taxon>Cohaesibacteraceae</taxon>
    </lineage>
</organism>
<dbReference type="SMART" id="SM00698">
    <property type="entry name" value="MORN"/>
    <property type="match status" value="5"/>
</dbReference>
<keyword evidence="1" id="KW-0677">Repeat</keyword>
<evidence type="ECO:0000256" key="2">
    <source>
        <dbReference type="SAM" id="SignalP"/>
    </source>
</evidence>
<protein>
    <submittedName>
        <fullName evidence="3">Uncharacterized conserved protein</fullName>
    </submittedName>
</protein>
<reference evidence="3 4" key="1">
    <citation type="submission" date="2017-09" db="EMBL/GenBank/DDBJ databases">
        <authorList>
            <person name="Ehlers B."/>
            <person name="Leendertz F.H."/>
        </authorList>
    </citation>
    <scope>NUCLEOTIDE SEQUENCE [LARGE SCALE GENOMIC DNA]</scope>
    <source>
        <strain evidence="3 4">DSM 18289</strain>
    </source>
</reference>
<keyword evidence="2" id="KW-0732">Signal</keyword>
<feature type="signal peptide" evidence="2">
    <location>
        <begin position="1"/>
        <end position="25"/>
    </location>
</feature>
<keyword evidence="4" id="KW-1185">Reference proteome</keyword>
<dbReference type="Gene3D" id="2.20.110.10">
    <property type="entry name" value="Histone H3 K4-specific methyltransferase SET7/9 N-terminal domain"/>
    <property type="match status" value="3"/>
</dbReference>
<dbReference type="PANTHER" id="PTHR43215">
    <property type="entry name" value="RADIAL SPOKE HEAD 1 HOMOLOG"/>
    <property type="match status" value="1"/>
</dbReference>
<sequence length="233" mass="25987">MTSLPHIIKLTALLSGILFSAHSQADTLRYNNAVYEGQVGIYNTKKGRIKKPNGQGTLRFNSGNVHKGMFSNGRPHGLGTRFYASGSKCYGRFEGGKMNGYFKCTYSSGARYEGTMQNNKRTIGRMTYSNGNVYDGAWRNGKPHGRGEKRYSSGNRYVGSWKNGKLNGEAVLRYASGASYTGYFRDNKKHGPGEYINTAKRISACLLYNMGDKVRQARSTGSRAECYDKARRW</sequence>
<dbReference type="EMBL" id="OBEL01000006">
    <property type="protein sequence ID" value="SNZ21046.1"/>
    <property type="molecule type" value="Genomic_DNA"/>
</dbReference>
<dbReference type="Pfam" id="PF02493">
    <property type="entry name" value="MORN"/>
    <property type="match status" value="7"/>
</dbReference>
<dbReference type="RefSeq" id="WP_097155408.1">
    <property type="nucleotide sequence ID" value="NZ_OBEL01000006.1"/>
</dbReference>
<feature type="chain" id="PRO_5013307064" evidence="2">
    <location>
        <begin position="26"/>
        <end position="233"/>
    </location>
</feature>
<evidence type="ECO:0000313" key="4">
    <source>
        <dbReference type="Proteomes" id="UP000219439"/>
    </source>
</evidence>
<gene>
    <name evidence="3" type="ORF">SAMN06265368_4160</name>
</gene>